<comment type="caution">
    <text evidence="1">The sequence shown here is derived from an EMBL/GenBank/DDBJ whole genome shotgun (WGS) entry which is preliminary data.</text>
</comment>
<dbReference type="EMBL" id="JANPWB010000008">
    <property type="protein sequence ID" value="KAJ1160313.1"/>
    <property type="molecule type" value="Genomic_DNA"/>
</dbReference>
<name>A0AAV7S8A3_PLEWA</name>
<protein>
    <submittedName>
        <fullName evidence="1">Uncharacterized protein</fullName>
    </submittedName>
</protein>
<evidence type="ECO:0000313" key="1">
    <source>
        <dbReference type="EMBL" id="KAJ1160313.1"/>
    </source>
</evidence>
<gene>
    <name evidence="1" type="ORF">NDU88_000815</name>
</gene>
<accession>A0AAV7S8A3</accession>
<reference evidence="1" key="1">
    <citation type="journal article" date="2022" name="bioRxiv">
        <title>Sequencing and chromosome-scale assembly of the giantPleurodeles waltlgenome.</title>
        <authorList>
            <person name="Brown T."/>
            <person name="Elewa A."/>
            <person name="Iarovenko S."/>
            <person name="Subramanian E."/>
            <person name="Araus A.J."/>
            <person name="Petzold A."/>
            <person name="Susuki M."/>
            <person name="Suzuki K.-i.T."/>
            <person name="Hayashi T."/>
            <person name="Toyoda A."/>
            <person name="Oliveira C."/>
            <person name="Osipova E."/>
            <person name="Leigh N.D."/>
            <person name="Simon A."/>
            <person name="Yun M.H."/>
        </authorList>
    </citation>
    <scope>NUCLEOTIDE SEQUENCE</scope>
    <source>
        <strain evidence="1">20211129_DDA</strain>
        <tissue evidence="1">Liver</tissue>
    </source>
</reference>
<keyword evidence="2" id="KW-1185">Reference proteome</keyword>
<dbReference type="Proteomes" id="UP001066276">
    <property type="component" value="Chromosome 4_2"/>
</dbReference>
<dbReference type="AlphaFoldDB" id="A0AAV7S8A3"/>
<proteinExistence type="predicted"/>
<sequence>MCGMYIAKQHGVRSALRSSLDRLEAELKNLEQQHTSPPAGAILVEIKQKHTEFIDASELEVKHSHKYAHARVYGEAERSSRTLAILLRYKRHVQAIAQLRKQDGTMMHNACDILTALVDYYPGLYTSQVSR</sequence>
<evidence type="ECO:0000313" key="2">
    <source>
        <dbReference type="Proteomes" id="UP001066276"/>
    </source>
</evidence>
<organism evidence="1 2">
    <name type="scientific">Pleurodeles waltl</name>
    <name type="common">Iberian ribbed newt</name>
    <dbReference type="NCBI Taxonomy" id="8319"/>
    <lineage>
        <taxon>Eukaryota</taxon>
        <taxon>Metazoa</taxon>
        <taxon>Chordata</taxon>
        <taxon>Craniata</taxon>
        <taxon>Vertebrata</taxon>
        <taxon>Euteleostomi</taxon>
        <taxon>Amphibia</taxon>
        <taxon>Batrachia</taxon>
        <taxon>Caudata</taxon>
        <taxon>Salamandroidea</taxon>
        <taxon>Salamandridae</taxon>
        <taxon>Pleurodelinae</taxon>
        <taxon>Pleurodeles</taxon>
    </lineage>
</organism>